<sequence>MRGATWLFMGVSLLGSGPVAAQLLPPVSDDVKIQVTQQEIDEDAAGRNPANHAEAMARQFHVEKDVVEQLRQAKVGWGEIGIRLAFAQEVAKQDAKQFPSVEAALSKVNDRRSNRANWGAMANEFGIDLVQVVVGAQQGRQQMRADAKKEATAGVVKPGGQQPDLTDKRDGTPKRGAATK</sequence>
<accession>A0A1W1I5M3</accession>
<evidence type="ECO:0000313" key="3">
    <source>
        <dbReference type="EMBL" id="SLM48312.1"/>
    </source>
</evidence>
<dbReference type="AlphaFoldDB" id="A0A1W1I5M3"/>
<keyword evidence="4" id="KW-1185">Reference proteome</keyword>
<feature type="region of interest" description="Disordered" evidence="1">
    <location>
        <begin position="142"/>
        <end position="180"/>
    </location>
</feature>
<evidence type="ECO:0000256" key="2">
    <source>
        <dbReference type="SAM" id="SignalP"/>
    </source>
</evidence>
<proteinExistence type="predicted"/>
<keyword evidence="2" id="KW-0732">Signal</keyword>
<feature type="signal peptide" evidence="2">
    <location>
        <begin position="1"/>
        <end position="21"/>
    </location>
</feature>
<protein>
    <submittedName>
        <fullName evidence="3">Uncharacterized protein</fullName>
    </submittedName>
</protein>
<dbReference type="Proteomes" id="UP000192042">
    <property type="component" value="Chromosome I"/>
</dbReference>
<organism evidence="3 4">
    <name type="scientific">Nitrospira japonica</name>
    <dbReference type="NCBI Taxonomy" id="1325564"/>
    <lineage>
        <taxon>Bacteria</taxon>
        <taxon>Pseudomonadati</taxon>
        <taxon>Nitrospirota</taxon>
        <taxon>Nitrospiria</taxon>
        <taxon>Nitrospirales</taxon>
        <taxon>Nitrospiraceae</taxon>
        <taxon>Nitrospira</taxon>
    </lineage>
</organism>
<gene>
    <name evidence="3" type="ORF">NSJP_2140</name>
</gene>
<name>A0A1W1I5M3_9BACT</name>
<dbReference type="STRING" id="1325564.NSJP_2140"/>
<reference evidence="3 4" key="1">
    <citation type="submission" date="2017-03" db="EMBL/GenBank/DDBJ databases">
        <authorList>
            <person name="Afonso C.L."/>
            <person name="Miller P.J."/>
            <person name="Scott M.A."/>
            <person name="Spackman E."/>
            <person name="Goraichik I."/>
            <person name="Dimitrov K.M."/>
            <person name="Suarez D.L."/>
            <person name="Swayne D.E."/>
        </authorList>
    </citation>
    <scope>NUCLEOTIDE SEQUENCE [LARGE SCALE GENOMIC DNA]</scope>
    <source>
        <strain evidence="3">Genome sequencing of Nitrospira japonica strain NJ11</strain>
    </source>
</reference>
<feature type="chain" id="PRO_5010691494" evidence="2">
    <location>
        <begin position="22"/>
        <end position="180"/>
    </location>
</feature>
<evidence type="ECO:0000256" key="1">
    <source>
        <dbReference type="SAM" id="MobiDB-lite"/>
    </source>
</evidence>
<dbReference type="EMBL" id="LT828648">
    <property type="protein sequence ID" value="SLM48312.1"/>
    <property type="molecule type" value="Genomic_DNA"/>
</dbReference>
<dbReference type="RefSeq" id="WP_080886713.1">
    <property type="nucleotide sequence ID" value="NZ_LT828648.1"/>
</dbReference>
<dbReference type="KEGG" id="nja:NSJP_2140"/>
<evidence type="ECO:0000313" key="4">
    <source>
        <dbReference type="Proteomes" id="UP000192042"/>
    </source>
</evidence>